<dbReference type="InterPro" id="IPR043128">
    <property type="entry name" value="Rev_trsase/Diguanyl_cyclase"/>
</dbReference>
<keyword evidence="13" id="KW-1185">Reference proteome</keyword>
<reference evidence="12 13" key="1">
    <citation type="submission" date="2020-06" db="EMBL/GenBank/DDBJ databases">
        <authorList>
            <person name="Li R."/>
            <person name="Bekaert M."/>
        </authorList>
    </citation>
    <scope>NUCLEOTIDE SEQUENCE [LARGE SCALE GENOMIC DNA]</scope>
    <source>
        <strain evidence="13">wild</strain>
    </source>
</reference>
<sequence length="565" mass="65611">MQTGYWQIRMDKTDQHKTAFATHRGLFEFKVMPMGLANSAATFERLFEMVLGNLNWKKCLCYLDDIIIFGRDFETALQNLKEVFQRLQMANLKLKAKKCHLFQSKVTYLGHVVSGQGIECDPKKIEDVKHWTVPKNVKNIKSFLGFTGYYRKFIPHFSEVAAPLNSDCSDCSVLEPKLTESDSKVKICPISATDNDDSAGVNKEPALEPNWLQAWNKQELKEYQSKDNSVGPVRQMKVDYREKPKRDEVRNLNAEGHTLWTQWDLLEIHDGLLYRRIDNKLGQSILQLVAPNQIRDFIFKELHENRIGGHFGRDKTLESIKRRFYWPGLTETVKRWCRTCDICARGKPGPGQGKSPLKQFKVTAPMQCVAVDIVGPLPMSRHSNEYIIVVGEYFTKWQEAFPVPNHTALTVADKMADEFVMDLEENEKNVMKFKNTKLRPIWEPMGNKECNVPCCNVQLSNFDKYMKHWSEVHVEKITVYACIVCTERFGKRERAMQHASVVHRKERDDNNIKIIEVNNYKYKNDYGTLPYRKGSPLENQSMRGKKKGPRGKKLLKRKIEKDRFN</sequence>
<protein>
    <submittedName>
        <fullName evidence="12">Retrovirus-related Pol polyprotein from transposon 297,Retrovirus-related Pol polyprotein from transposon opus,Retrovirus-related Pol polyprotein from transposon 17.6</fullName>
    </submittedName>
</protein>
<name>A0A6J8EIM1_MYTCO</name>
<keyword evidence="6" id="KW-0378">Hydrolase</keyword>
<dbReference type="CDD" id="cd01647">
    <property type="entry name" value="RT_LTR"/>
    <property type="match status" value="1"/>
</dbReference>
<dbReference type="InterPro" id="IPR043502">
    <property type="entry name" value="DNA/RNA_pol_sf"/>
</dbReference>
<evidence type="ECO:0000256" key="9">
    <source>
        <dbReference type="SAM" id="MobiDB-lite"/>
    </source>
</evidence>
<dbReference type="AlphaFoldDB" id="A0A6J8EIM1"/>
<keyword evidence="8" id="KW-0863">Zinc-finger</keyword>
<dbReference type="SUPFAM" id="SSF56672">
    <property type="entry name" value="DNA/RNA polymerases"/>
    <property type="match status" value="1"/>
</dbReference>
<dbReference type="PROSITE" id="PS00028">
    <property type="entry name" value="ZINC_FINGER_C2H2_1"/>
    <property type="match status" value="1"/>
</dbReference>
<dbReference type="Proteomes" id="UP000507470">
    <property type="component" value="Unassembled WGS sequence"/>
</dbReference>
<dbReference type="GO" id="GO:0008270">
    <property type="term" value="F:zinc ion binding"/>
    <property type="evidence" value="ECO:0007669"/>
    <property type="project" value="UniProtKB-KW"/>
</dbReference>
<evidence type="ECO:0000256" key="3">
    <source>
        <dbReference type="ARBA" id="ARBA00022695"/>
    </source>
</evidence>
<keyword evidence="1" id="KW-0645">Protease</keyword>
<dbReference type="PROSITE" id="PS50157">
    <property type="entry name" value="ZINC_FINGER_C2H2_2"/>
    <property type="match status" value="1"/>
</dbReference>
<dbReference type="PROSITE" id="PS50878">
    <property type="entry name" value="RT_POL"/>
    <property type="match status" value="1"/>
</dbReference>
<evidence type="ECO:0000256" key="1">
    <source>
        <dbReference type="ARBA" id="ARBA00022670"/>
    </source>
</evidence>
<dbReference type="Gene3D" id="3.30.70.270">
    <property type="match status" value="2"/>
</dbReference>
<dbReference type="PANTHER" id="PTHR37984">
    <property type="entry name" value="PROTEIN CBG26694"/>
    <property type="match status" value="1"/>
</dbReference>
<dbReference type="EMBL" id="CACVKT020009053">
    <property type="protein sequence ID" value="CAC5419776.1"/>
    <property type="molecule type" value="Genomic_DNA"/>
</dbReference>
<organism evidence="12 13">
    <name type="scientific">Mytilus coruscus</name>
    <name type="common">Sea mussel</name>
    <dbReference type="NCBI Taxonomy" id="42192"/>
    <lineage>
        <taxon>Eukaryota</taxon>
        <taxon>Metazoa</taxon>
        <taxon>Spiralia</taxon>
        <taxon>Lophotrochozoa</taxon>
        <taxon>Mollusca</taxon>
        <taxon>Bivalvia</taxon>
        <taxon>Autobranchia</taxon>
        <taxon>Pteriomorphia</taxon>
        <taxon>Mytilida</taxon>
        <taxon>Mytiloidea</taxon>
        <taxon>Mytilidae</taxon>
        <taxon>Mytilinae</taxon>
        <taxon>Mytilus</taxon>
    </lineage>
</organism>
<dbReference type="GO" id="GO:0003676">
    <property type="term" value="F:nucleic acid binding"/>
    <property type="evidence" value="ECO:0007669"/>
    <property type="project" value="InterPro"/>
</dbReference>
<keyword evidence="8" id="KW-0862">Zinc</keyword>
<feature type="region of interest" description="Disordered" evidence="9">
    <location>
        <begin position="531"/>
        <end position="565"/>
    </location>
</feature>
<dbReference type="GO" id="GO:0008233">
    <property type="term" value="F:peptidase activity"/>
    <property type="evidence" value="ECO:0007669"/>
    <property type="project" value="UniProtKB-KW"/>
</dbReference>
<dbReference type="Pfam" id="PF17921">
    <property type="entry name" value="Integrase_H2C2"/>
    <property type="match status" value="1"/>
</dbReference>
<evidence type="ECO:0000256" key="6">
    <source>
        <dbReference type="ARBA" id="ARBA00022801"/>
    </source>
</evidence>
<dbReference type="InterPro" id="IPR041588">
    <property type="entry name" value="Integrase_H2C2"/>
</dbReference>
<dbReference type="FunFam" id="3.30.70.270:FF:000003">
    <property type="entry name" value="Transposon Ty3-G Gag-Pol polyprotein"/>
    <property type="match status" value="1"/>
</dbReference>
<evidence type="ECO:0000313" key="12">
    <source>
        <dbReference type="EMBL" id="CAC5419776.1"/>
    </source>
</evidence>
<evidence type="ECO:0000256" key="5">
    <source>
        <dbReference type="ARBA" id="ARBA00022759"/>
    </source>
</evidence>
<dbReference type="InterPro" id="IPR012337">
    <property type="entry name" value="RNaseH-like_sf"/>
</dbReference>
<dbReference type="GO" id="GO:0003964">
    <property type="term" value="F:RNA-directed DNA polymerase activity"/>
    <property type="evidence" value="ECO:0007669"/>
    <property type="project" value="UniProtKB-KW"/>
</dbReference>
<keyword evidence="4" id="KW-0540">Nuclease</keyword>
<evidence type="ECO:0000256" key="7">
    <source>
        <dbReference type="ARBA" id="ARBA00022918"/>
    </source>
</evidence>
<evidence type="ECO:0000313" key="13">
    <source>
        <dbReference type="Proteomes" id="UP000507470"/>
    </source>
</evidence>
<dbReference type="FunFam" id="1.10.340.70:FF:000001">
    <property type="entry name" value="Retrovirus-related Pol polyprotein from transposon gypsy-like Protein"/>
    <property type="match status" value="1"/>
</dbReference>
<keyword evidence="3" id="KW-0548">Nucleotidyltransferase</keyword>
<evidence type="ECO:0000256" key="4">
    <source>
        <dbReference type="ARBA" id="ARBA00022722"/>
    </source>
</evidence>
<evidence type="ECO:0000256" key="8">
    <source>
        <dbReference type="PROSITE-ProRule" id="PRU00042"/>
    </source>
</evidence>
<keyword evidence="5" id="KW-0255">Endonuclease</keyword>
<dbReference type="GO" id="GO:0004519">
    <property type="term" value="F:endonuclease activity"/>
    <property type="evidence" value="ECO:0007669"/>
    <property type="project" value="UniProtKB-KW"/>
</dbReference>
<keyword evidence="8" id="KW-0479">Metal-binding</keyword>
<proteinExistence type="predicted"/>
<keyword evidence="7" id="KW-0695">RNA-directed DNA polymerase</keyword>
<dbReference type="OrthoDB" id="10051637at2759"/>
<feature type="domain" description="C2H2-type" evidence="10">
    <location>
        <begin position="480"/>
        <end position="508"/>
    </location>
</feature>
<dbReference type="FunFam" id="3.10.10.10:FF:000007">
    <property type="entry name" value="Retrovirus-related Pol polyprotein from transposon 17.6-like Protein"/>
    <property type="match status" value="1"/>
</dbReference>
<feature type="domain" description="Reverse transcriptase" evidence="11">
    <location>
        <begin position="1"/>
        <end position="113"/>
    </location>
</feature>
<gene>
    <name evidence="12" type="ORF">MCOR_52073</name>
</gene>
<evidence type="ECO:0000256" key="2">
    <source>
        <dbReference type="ARBA" id="ARBA00022679"/>
    </source>
</evidence>
<dbReference type="InterPro" id="IPR050951">
    <property type="entry name" value="Retrovirus_Pol_polyprotein"/>
</dbReference>
<dbReference type="Gene3D" id="1.10.340.70">
    <property type="match status" value="1"/>
</dbReference>
<dbReference type="SUPFAM" id="SSF53098">
    <property type="entry name" value="Ribonuclease H-like"/>
    <property type="match status" value="1"/>
</dbReference>
<dbReference type="PANTHER" id="PTHR37984:SF5">
    <property type="entry name" value="PROTEIN NYNRIN-LIKE"/>
    <property type="match status" value="1"/>
</dbReference>
<dbReference type="Gene3D" id="3.30.420.10">
    <property type="entry name" value="Ribonuclease H-like superfamily/Ribonuclease H"/>
    <property type="match status" value="1"/>
</dbReference>
<accession>A0A6J8EIM1</accession>
<dbReference type="Pfam" id="PF00078">
    <property type="entry name" value="RVT_1"/>
    <property type="match status" value="1"/>
</dbReference>
<dbReference type="InterPro" id="IPR000477">
    <property type="entry name" value="RT_dom"/>
</dbReference>
<evidence type="ECO:0000259" key="11">
    <source>
        <dbReference type="PROSITE" id="PS50878"/>
    </source>
</evidence>
<keyword evidence="2" id="KW-0808">Transferase</keyword>
<dbReference type="InterPro" id="IPR036397">
    <property type="entry name" value="RNaseH_sf"/>
</dbReference>
<feature type="compositionally biased region" description="Basic residues" evidence="9">
    <location>
        <begin position="543"/>
        <end position="556"/>
    </location>
</feature>
<dbReference type="InterPro" id="IPR013087">
    <property type="entry name" value="Znf_C2H2_type"/>
</dbReference>
<evidence type="ECO:0000259" key="10">
    <source>
        <dbReference type="PROSITE" id="PS50157"/>
    </source>
</evidence>
<dbReference type="Gene3D" id="3.10.10.10">
    <property type="entry name" value="HIV Type 1 Reverse Transcriptase, subunit A, domain 1"/>
    <property type="match status" value="1"/>
</dbReference>
<dbReference type="GO" id="GO:0006508">
    <property type="term" value="P:proteolysis"/>
    <property type="evidence" value="ECO:0007669"/>
    <property type="project" value="UniProtKB-KW"/>
</dbReference>